<keyword evidence="4" id="KW-0274">FAD</keyword>
<evidence type="ECO:0000313" key="6">
    <source>
        <dbReference type="EMBL" id="KIJ25763.1"/>
    </source>
</evidence>
<dbReference type="Pfam" id="PF05199">
    <property type="entry name" value="GMC_oxred_C"/>
    <property type="match status" value="1"/>
</dbReference>
<comment type="similarity">
    <text evidence="2">Belongs to the GMC oxidoreductase family.</text>
</comment>
<comment type="cofactor">
    <cofactor evidence="1 4">
        <name>FAD</name>
        <dbReference type="ChEBI" id="CHEBI:57692"/>
    </cofactor>
</comment>
<organism evidence="6 7">
    <name type="scientific">Sphaerobolus stellatus (strain SS14)</name>
    <dbReference type="NCBI Taxonomy" id="990650"/>
    <lineage>
        <taxon>Eukaryota</taxon>
        <taxon>Fungi</taxon>
        <taxon>Dikarya</taxon>
        <taxon>Basidiomycota</taxon>
        <taxon>Agaricomycotina</taxon>
        <taxon>Agaricomycetes</taxon>
        <taxon>Phallomycetidae</taxon>
        <taxon>Geastrales</taxon>
        <taxon>Sphaerobolaceae</taxon>
        <taxon>Sphaerobolus</taxon>
    </lineage>
</organism>
<dbReference type="HOGENOM" id="CLU_002865_7_2_1"/>
<dbReference type="PANTHER" id="PTHR11552">
    <property type="entry name" value="GLUCOSE-METHANOL-CHOLINE GMC OXIDOREDUCTASE"/>
    <property type="match status" value="1"/>
</dbReference>
<dbReference type="AlphaFoldDB" id="A0A0C9T9M8"/>
<evidence type="ECO:0000256" key="4">
    <source>
        <dbReference type="PIRSR" id="PIRSR000137-2"/>
    </source>
</evidence>
<gene>
    <name evidence="6" type="ORF">M422DRAFT_55810</name>
</gene>
<dbReference type="InterPro" id="IPR007867">
    <property type="entry name" value="GMC_OxRtase_C"/>
</dbReference>
<dbReference type="InterPro" id="IPR000172">
    <property type="entry name" value="GMC_OxRdtase_N"/>
</dbReference>
<dbReference type="Gene3D" id="3.50.50.60">
    <property type="entry name" value="FAD/NAD(P)-binding domain"/>
    <property type="match status" value="2"/>
</dbReference>
<dbReference type="Proteomes" id="UP000054279">
    <property type="component" value="Unassembled WGS sequence"/>
</dbReference>
<protein>
    <submittedName>
        <fullName evidence="6">GMC oxidoreductase</fullName>
    </submittedName>
</protein>
<dbReference type="PROSITE" id="PS00624">
    <property type="entry name" value="GMC_OXRED_2"/>
    <property type="match status" value="1"/>
</dbReference>
<feature type="active site" description="Proton donor" evidence="3">
    <location>
        <position position="434"/>
    </location>
</feature>
<reference evidence="6 7" key="1">
    <citation type="submission" date="2014-06" db="EMBL/GenBank/DDBJ databases">
        <title>Evolutionary Origins and Diversification of the Mycorrhizal Mutualists.</title>
        <authorList>
            <consortium name="DOE Joint Genome Institute"/>
            <consortium name="Mycorrhizal Genomics Consortium"/>
            <person name="Kohler A."/>
            <person name="Kuo A."/>
            <person name="Nagy L.G."/>
            <person name="Floudas D."/>
            <person name="Copeland A."/>
            <person name="Barry K.W."/>
            <person name="Cichocki N."/>
            <person name="Veneault-Fourrey C."/>
            <person name="LaButti K."/>
            <person name="Lindquist E.A."/>
            <person name="Lipzen A."/>
            <person name="Lundell T."/>
            <person name="Morin E."/>
            <person name="Murat C."/>
            <person name="Riley R."/>
            <person name="Ohm R."/>
            <person name="Sun H."/>
            <person name="Tunlid A."/>
            <person name="Henrissat B."/>
            <person name="Grigoriev I.V."/>
            <person name="Hibbett D.S."/>
            <person name="Martin F."/>
        </authorList>
    </citation>
    <scope>NUCLEOTIDE SEQUENCE [LARGE SCALE GENOMIC DNA]</scope>
    <source>
        <strain evidence="6 7">SS14</strain>
    </source>
</reference>
<name>A0A0C9T9M8_SPHS4</name>
<feature type="domain" description="Glucose-methanol-choline oxidoreductase N-terminal" evidence="5">
    <location>
        <begin position="265"/>
        <end position="279"/>
    </location>
</feature>
<dbReference type="Gene3D" id="3.30.560.10">
    <property type="entry name" value="Glucose Oxidase, domain 3"/>
    <property type="match status" value="2"/>
</dbReference>
<proteinExistence type="inferred from homology"/>
<dbReference type="PANTHER" id="PTHR11552:SF219">
    <property type="entry name" value="GLUCOSE-METHANOL-CHOLINE OXIDOREDUCTASE N-TERMINAL DOMAIN-CONTAINING PROTEIN"/>
    <property type="match status" value="1"/>
</dbReference>
<sequence>MCFPTVRLEDVRKSCGGGRAGYILANRLSETKDCTVLVVERDQPSLTWASQVPLLSAASQGDESRNLKFASAPQKHAENKEMEVIVGSAMGGSSRIDGMIYTRGISGQFNEWHAQGRKGWSYDDLHSCFLKSERALDEREWCNRSHSKVHFPSADSAIRAAKKLDFPLISELNSPNEPFIGMAKLHYNIDNNGHRYDVFAAFLPADLVESRKKNLHICTRASVNRINFSLADSQPMATGVRIEATSDRTYSLEVIADREVIICSGAIGTPQVLMLSGLGPKEQLSAMKIEVIKDFSGVGTIMQDHLAIPLSFHVPLNHSIIALKKQPLVALREFLKYLIAEKGMLLSPVHELSVRADHAEEESSPHGDFGLWVIVMRPKAPGTIRLKSTDLRDPPACNFNLLGEEAEQIELRLTLLGSVDLNTFIDAWGQSIYHYTASCRMALEDDTIPGVVDDELKVHGVNRLRIADASIFPSILATHLQVTAIAVAEKYADMIKADCQESTTIN</sequence>
<dbReference type="EMBL" id="KN837399">
    <property type="protein sequence ID" value="KIJ25763.1"/>
    <property type="molecule type" value="Genomic_DNA"/>
</dbReference>
<dbReference type="GO" id="GO:0050660">
    <property type="term" value="F:flavin adenine dinucleotide binding"/>
    <property type="evidence" value="ECO:0007669"/>
    <property type="project" value="InterPro"/>
</dbReference>
<feature type="active site" description="Proton acceptor" evidence="3">
    <location>
        <position position="479"/>
    </location>
</feature>
<evidence type="ECO:0000256" key="1">
    <source>
        <dbReference type="ARBA" id="ARBA00001974"/>
    </source>
</evidence>
<accession>A0A0C9T9M8</accession>
<dbReference type="SUPFAM" id="SSF54373">
    <property type="entry name" value="FAD-linked reductases, C-terminal domain"/>
    <property type="match status" value="1"/>
</dbReference>
<dbReference type="GO" id="GO:0016614">
    <property type="term" value="F:oxidoreductase activity, acting on CH-OH group of donors"/>
    <property type="evidence" value="ECO:0007669"/>
    <property type="project" value="InterPro"/>
</dbReference>
<evidence type="ECO:0000256" key="3">
    <source>
        <dbReference type="PIRSR" id="PIRSR000137-1"/>
    </source>
</evidence>
<dbReference type="OrthoDB" id="269227at2759"/>
<feature type="binding site" evidence="4">
    <location>
        <position position="223"/>
    </location>
    <ligand>
        <name>FAD</name>
        <dbReference type="ChEBI" id="CHEBI:57692"/>
    </ligand>
</feature>
<dbReference type="InterPro" id="IPR036188">
    <property type="entry name" value="FAD/NAD-bd_sf"/>
</dbReference>
<keyword evidence="7" id="KW-1185">Reference proteome</keyword>
<dbReference type="PIRSF" id="PIRSF000137">
    <property type="entry name" value="Alcohol_oxidase"/>
    <property type="match status" value="1"/>
</dbReference>
<evidence type="ECO:0000313" key="7">
    <source>
        <dbReference type="Proteomes" id="UP000054279"/>
    </source>
</evidence>
<keyword evidence="4" id="KW-0285">Flavoprotein</keyword>
<evidence type="ECO:0000256" key="2">
    <source>
        <dbReference type="ARBA" id="ARBA00010790"/>
    </source>
</evidence>
<evidence type="ECO:0000259" key="5">
    <source>
        <dbReference type="PROSITE" id="PS00624"/>
    </source>
</evidence>
<dbReference type="SUPFAM" id="SSF51905">
    <property type="entry name" value="FAD/NAD(P)-binding domain"/>
    <property type="match status" value="1"/>
</dbReference>
<dbReference type="InterPro" id="IPR012132">
    <property type="entry name" value="GMC_OxRdtase"/>
</dbReference>
<dbReference type="Pfam" id="PF00732">
    <property type="entry name" value="GMC_oxred_N"/>
    <property type="match status" value="1"/>
</dbReference>